<feature type="transmembrane region" description="Helical" evidence="1">
    <location>
        <begin position="75"/>
        <end position="94"/>
    </location>
</feature>
<evidence type="ECO:0008006" key="4">
    <source>
        <dbReference type="Google" id="ProtNLM"/>
    </source>
</evidence>
<comment type="caution">
    <text evidence="2">The sequence shown here is derived from an EMBL/GenBank/DDBJ whole genome shotgun (WGS) entry which is preliminary data.</text>
</comment>
<proteinExistence type="predicted"/>
<keyword evidence="1" id="KW-0812">Transmembrane</keyword>
<evidence type="ECO:0000313" key="2">
    <source>
        <dbReference type="EMBL" id="CCV09404.1"/>
    </source>
</evidence>
<keyword evidence="1" id="KW-1133">Transmembrane helix</keyword>
<name>M5EWK4_9HYPH</name>
<reference evidence="2 3" key="1">
    <citation type="submission" date="2013-02" db="EMBL/GenBank/DDBJ databases">
        <authorList>
            <person name="Genoscope - CEA"/>
        </authorList>
    </citation>
    <scope>NUCLEOTIDE SEQUENCE [LARGE SCALE GENOMIC DNA]</scope>
    <source>
        <strain evidence="2 3">STM 2683</strain>
    </source>
</reference>
<dbReference type="AlphaFoldDB" id="M5EWK4"/>
<gene>
    <name evidence="2" type="ORF">MESS2_p110003</name>
</gene>
<dbReference type="Proteomes" id="UP000012062">
    <property type="component" value="Unassembled WGS sequence"/>
</dbReference>
<accession>M5EWK4</accession>
<dbReference type="STRING" id="1297569.MESS2_p110003"/>
<dbReference type="EMBL" id="CAUM01000174">
    <property type="protein sequence ID" value="CCV09404.1"/>
    <property type="molecule type" value="Genomic_DNA"/>
</dbReference>
<sequence>MALDGEMPAEERGDFEAWLEANPEMKAKSALFADDMRLLRETFGGILDEPVPERLTGLLTGRQARPAAGLTRRRTVAAVAAIFVAGAVGGYLTASSGLLMDLQGEDVLAENAIAAHVTYTADQARTVEVSASDRTYLESWLSKRTGLRLVAPDLTAEGFELLGGRVLPARQGSAALLVYKDQGGTPISVYVTAEGEAIRTGTYTPAVGGPTAIYWQDRNFGCAIVGSLPGEHEKVGGHQAASLSGSSDFCRASHQRLKSLSSVPSSTRVRSCMRRWTPRGVHCICCFLAKRFAITWLTVDSTKAVETTSP</sequence>
<keyword evidence="1" id="KW-0472">Membrane</keyword>
<protein>
    <recommendedName>
        <fullName evidence="4">Transmembrane anti-sigma factor</fullName>
    </recommendedName>
</protein>
<keyword evidence="3" id="KW-1185">Reference proteome</keyword>
<evidence type="ECO:0000313" key="3">
    <source>
        <dbReference type="Proteomes" id="UP000012062"/>
    </source>
</evidence>
<dbReference type="eggNOG" id="COG5662">
    <property type="taxonomic scope" value="Bacteria"/>
</dbReference>
<evidence type="ECO:0000256" key="1">
    <source>
        <dbReference type="SAM" id="Phobius"/>
    </source>
</evidence>
<organism evidence="2 3">
    <name type="scientific">Mesorhizobium metallidurans STM 2683</name>
    <dbReference type="NCBI Taxonomy" id="1297569"/>
    <lineage>
        <taxon>Bacteria</taxon>
        <taxon>Pseudomonadati</taxon>
        <taxon>Pseudomonadota</taxon>
        <taxon>Alphaproteobacteria</taxon>
        <taxon>Hyphomicrobiales</taxon>
        <taxon>Phyllobacteriaceae</taxon>
        <taxon>Mesorhizobium</taxon>
    </lineage>
</organism>